<dbReference type="SMART" id="SM00220">
    <property type="entry name" value="S_TKc"/>
    <property type="match status" value="1"/>
</dbReference>
<dbReference type="GO" id="GO:0004674">
    <property type="term" value="F:protein serine/threonine kinase activity"/>
    <property type="evidence" value="ECO:0007669"/>
    <property type="project" value="UniProtKB-KW"/>
</dbReference>
<evidence type="ECO:0000256" key="1">
    <source>
        <dbReference type="ARBA" id="ARBA00022527"/>
    </source>
</evidence>
<dbReference type="SUPFAM" id="SSF56112">
    <property type="entry name" value="Protein kinase-like (PK-like)"/>
    <property type="match status" value="1"/>
</dbReference>
<dbReference type="FunFam" id="3.30.200.20:FF:000178">
    <property type="entry name" value="serine/threonine-protein kinase PBS1-like"/>
    <property type="match status" value="1"/>
</dbReference>
<evidence type="ECO:0000256" key="5">
    <source>
        <dbReference type="ARBA" id="ARBA00022840"/>
    </source>
</evidence>
<proteinExistence type="predicted"/>
<evidence type="ECO:0000256" key="7">
    <source>
        <dbReference type="SAM" id="MobiDB-lite"/>
    </source>
</evidence>
<feature type="region of interest" description="Disordered" evidence="7">
    <location>
        <begin position="467"/>
        <end position="501"/>
    </location>
</feature>
<evidence type="ECO:0000256" key="6">
    <source>
        <dbReference type="PROSITE-ProRule" id="PRU10141"/>
    </source>
</evidence>
<evidence type="ECO:0000256" key="3">
    <source>
        <dbReference type="ARBA" id="ARBA00022741"/>
    </source>
</evidence>
<feature type="compositionally biased region" description="Basic residues" evidence="7">
    <location>
        <begin position="754"/>
        <end position="763"/>
    </location>
</feature>
<reference evidence="10" key="1">
    <citation type="submission" date="2015-03" db="EMBL/GenBank/DDBJ databases">
        <title>A transcriptome of Araucaria cunninghamii, an australian fine timber species.</title>
        <authorList>
            <person name="Jing Yi C.J.Y."/>
            <person name="Yin San L.Y.S."/>
            <person name="Abdul Karim S.S."/>
            <person name="Wan Azmi N.N."/>
            <person name="Hercus R.R."/>
            <person name="Croft L.L."/>
        </authorList>
    </citation>
    <scope>NUCLEOTIDE SEQUENCE</scope>
    <source>
        <strain evidence="10">MI0301</strain>
        <tissue evidence="10">Leaf</tissue>
    </source>
</reference>
<keyword evidence="5 6" id="KW-0067">ATP-binding</keyword>
<evidence type="ECO:0000259" key="9">
    <source>
        <dbReference type="PROSITE" id="PS50011"/>
    </source>
</evidence>
<evidence type="ECO:0000313" key="10">
    <source>
        <dbReference type="EMBL" id="JAG94177.1"/>
    </source>
</evidence>
<protein>
    <recommendedName>
        <fullName evidence="9">Protein kinase domain-containing protein</fullName>
    </recommendedName>
</protein>
<dbReference type="InterPro" id="IPR001245">
    <property type="entry name" value="Ser-Thr/Tyr_kinase_cat_dom"/>
</dbReference>
<dbReference type="InterPro" id="IPR044576">
    <property type="entry name" value="At4g25390-like"/>
</dbReference>
<feature type="compositionally biased region" description="Basic and acidic residues" evidence="7">
    <location>
        <begin position="467"/>
        <end position="478"/>
    </location>
</feature>
<sequence length="769" mass="85624">MPSRPWFGEASSLSPPLPDISQTDWFSAASRSKIKRHHHPVLVAGLVAGGSFAAAIAFLLFLLLWYRRLRKARTEKTPPFKVPDSVNLQRFSYRDLKAATRSFDDAQKLGQGGFGAVYKGQLPHNGKQIAVKVLDGTSQKGEREFQNEVSVIGKVASPHIVGLLGFCADRKRGRRLLVYEFMQNRSLQDALFDEGYPVQLDWGDRFKIIVDTAKALAFLHSKCDPPIIHGDVKPSNILLDGSFSARLADFGLARFKKDVGGEDLEAQGRAEKGRKCRKKERRNHKCIKEEESVVTIDGGKNDEDAKVNRDGDPGGVVNIQSPETFVSNSPTNENAIFLSSNGASPEGLHYETDTVTETVEETTPSEIVDLDRCNNAAETSKAKDRGGDAKSVDFSRGDEEDKTSISDCCFDKASMDSGRNGNNGGSVYPGRRKKGSLGKDRWWRQDSSGDISVKDYVMEWIGTEIKKERPKSSWRTDDGDAAGSEQGSNFGSARKTDKKKQRRKESLEWWAALAEESKEMKKKEKSKSIREGRQWWREEYCEELSNKSSRKNKSKSKSVGEWWKNDMESEIEAKKKRRGQSIGGSRDWWFGEEQQQQQHRHHCGGDWGSGVSSTPSTRGTVCYVAPEYGGGGLLSEKSDVYSFGVVMLVVISGRRPLQVMASPITELERANLLSWARHLARSGKVLELVDVALGADLDRDQAVLCITVALLCLQRSPAARPTMSEVVKFLTGEVEAPPLPVEFSPSPPYGIPLRSRRKSRNYSRRQPPL</sequence>
<keyword evidence="2" id="KW-0808">Transferase</keyword>
<keyword evidence="8" id="KW-0472">Membrane</keyword>
<feature type="compositionally biased region" description="Pro residues" evidence="7">
    <location>
        <begin position="741"/>
        <end position="750"/>
    </location>
</feature>
<dbReference type="PANTHER" id="PTHR46821">
    <property type="entry name" value="OS07G0586332 PROTEIN"/>
    <property type="match status" value="1"/>
</dbReference>
<feature type="region of interest" description="Disordered" evidence="7">
    <location>
        <begin position="378"/>
        <end position="444"/>
    </location>
</feature>
<dbReference type="Pfam" id="PF00069">
    <property type="entry name" value="Pkinase"/>
    <property type="match status" value="1"/>
</dbReference>
<accession>A0A0D6QRX9</accession>
<dbReference type="PROSITE" id="PS00107">
    <property type="entry name" value="PROTEIN_KINASE_ATP"/>
    <property type="match status" value="1"/>
</dbReference>
<organism evidence="10">
    <name type="scientific">Araucaria cunninghamii</name>
    <name type="common">Hoop pine</name>
    <name type="synonym">Moreton Bay pine</name>
    <dbReference type="NCBI Taxonomy" id="56994"/>
    <lineage>
        <taxon>Eukaryota</taxon>
        <taxon>Viridiplantae</taxon>
        <taxon>Streptophyta</taxon>
        <taxon>Embryophyta</taxon>
        <taxon>Tracheophyta</taxon>
        <taxon>Spermatophyta</taxon>
        <taxon>Pinopsida</taxon>
        <taxon>Pinidae</taxon>
        <taxon>Conifers II</taxon>
        <taxon>Araucariales</taxon>
        <taxon>Araucariaceae</taxon>
        <taxon>Araucaria</taxon>
    </lineage>
</organism>
<feature type="domain" description="Protein kinase" evidence="9">
    <location>
        <begin position="103"/>
        <end position="739"/>
    </location>
</feature>
<dbReference type="PROSITE" id="PS00108">
    <property type="entry name" value="PROTEIN_KINASE_ST"/>
    <property type="match status" value="1"/>
</dbReference>
<dbReference type="InterPro" id="IPR011009">
    <property type="entry name" value="Kinase-like_dom_sf"/>
</dbReference>
<feature type="region of interest" description="Disordered" evidence="7">
    <location>
        <begin position="741"/>
        <end position="769"/>
    </location>
</feature>
<feature type="binding site" evidence="6">
    <location>
        <position position="132"/>
    </location>
    <ligand>
        <name>ATP</name>
        <dbReference type="ChEBI" id="CHEBI:30616"/>
    </ligand>
</feature>
<feature type="compositionally biased region" description="Basic and acidic residues" evidence="7">
    <location>
        <begin position="380"/>
        <end position="414"/>
    </location>
</feature>
<evidence type="ECO:0000256" key="8">
    <source>
        <dbReference type="SAM" id="Phobius"/>
    </source>
</evidence>
<dbReference type="GO" id="GO:0005524">
    <property type="term" value="F:ATP binding"/>
    <property type="evidence" value="ECO:0007669"/>
    <property type="project" value="UniProtKB-UniRule"/>
</dbReference>
<keyword evidence="8" id="KW-1133">Transmembrane helix</keyword>
<evidence type="ECO:0000256" key="4">
    <source>
        <dbReference type="ARBA" id="ARBA00022777"/>
    </source>
</evidence>
<dbReference type="Gene3D" id="1.10.510.10">
    <property type="entry name" value="Transferase(Phosphotransferase) domain 1"/>
    <property type="match status" value="2"/>
</dbReference>
<name>A0A0D6QRX9_ARACU</name>
<dbReference type="AlphaFoldDB" id="A0A0D6QRX9"/>
<keyword evidence="1" id="KW-0723">Serine/threonine-protein kinase</keyword>
<dbReference type="PANTHER" id="PTHR46821:SF2">
    <property type="entry name" value="OS03G0251700 PROTEIN"/>
    <property type="match status" value="1"/>
</dbReference>
<dbReference type="Gene3D" id="3.30.200.20">
    <property type="entry name" value="Phosphorylase Kinase, domain 1"/>
    <property type="match status" value="1"/>
</dbReference>
<dbReference type="InterPro" id="IPR008271">
    <property type="entry name" value="Ser/Thr_kinase_AS"/>
</dbReference>
<dbReference type="PROSITE" id="PS50011">
    <property type="entry name" value="PROTEIN_KINASE_DOM"/>
    <property type="match status" value="1"/>
</dbReference>
<dbReference type="InterPro" id="IPR017441">
    <property type="entry name" value="Protein_kinase_ATP_BS"/>
</dbReference>
<dbReference type="InterPro" id="IPR000719">
    <property type="entry name" value="Prot_kinase_dom"/>
</dbReference>
<keyword evidence="8" id="KW-0812">Transmembrane</keyword>
<dbReference type="EMBL" id="GCKF01044404">
    <property type="protein sequence ID" value="JAG94177.1"/>
    <property type="molecule type" value="Transcribed_RNA"/>
</dbReference>
<feature type="transmembrane region" description="Helical" evidence="8">
    <location>
        <begin position="41"/>
        <end position="66"/>
    </location>
</feature>
<evidence type="ECO:0000256" key="2">
    <source>
        <dbReference type="ARBA" id="ARBA00022679"/>
    </source>
</evidence>
<dbReference type="Pfam" id="PF07714">
    <property type="entry name" value="PK_Tyr_Ser-Thr"/>
    <property type="match status" value="1"/>
</dbReference>
<keyword evidence="4" id="KW-0418">Kinase</keyword>
<keyword evidence="3 6" id="KW-0547">Nucleotide-binding</keyword>